<dbReference type="SMART" id="SM00360">
    <property type="entry name" value="RRM"/>
    <property type="match status" value="1"/>
</dbReference>
<feature type="compositionally biased region" description="Acidic residues" evidence="3">
    <location>
        <begin position="323"/>
        <end position="332"/>
    </location>
</feature>
<dbReference type="Pfam" id="PF00076">
    <property type="entry name" value="RRM_1"/>
    <property type="match status" value="1"/>
</dbReference>
<feature type="domain" description="RRM" evidence="4">
    <location>
        <begin position="105"/>
        <end position="182"/>
    </location>
</feature>
<dbReference type="PANTHER" id="PTHR19965">
    <property type="entry name" value="RNA AND EXPORT FACTOR BINDING PROTEIN"/>
    <property type="match status" value="1"/>
</dbReference>
<reference evidence="5 6" key="1">
    <citation type="journal article" date="2016" name="Sci. Rep.">
        <title>Peltaster fructicola genome reveals evolution from an invasive phytopathogen to an ectophytic parasite.</title>
        <authorList>
            <person name="Xu C."/>
            <person name="Chen H."/>
            <person name="Gleason M.L."/>
            <person name="Xu J.R."/>
            <person name="Liu H."/>
            <person name="Zhang R."/>
            <person name="Sun G."/>
        </authorList>
    </citation>
    <scope>NUCLEOTIDE SEQUENCE [LARGE SCALE GENOMIC DNA]</scope>
    <source>
        <strain evidence="5 6">LNHT1506</strain>
    </source>
</reference>
<keyword evidence="6" id="KW-1185">Reference proteome</keyword>
<sequence length="332" mass="37620">MDRSLDEIIGEKPRGGRGGRGGRGRGGREDRRPAPRAPRREEYPRDGINKQNRRDDRANIDTDWVHDRYEDDRYDARGRESPEYGDRRDAPRAYDRRREPETESAKLRVENIHYELTQEEVTELFARIGPLVACQLLYDRRDRSQGVAFVTYRDPRDAREAVREYNGANAQGQPIRLSLIPSHPPKSSGGSLFDRVESRSLFDRIQGDRDGGREDRRGGRDRSFSPRRGREDADRYASERRGGRGQRGGPRERGRRPGARREESAREGRKPRTDEGGRPVGGGRPRKTAEELDAEMADYFAETKENKTVSSAPATAAAGVDAAADDDIDMIS</sequence>
<gene>
    <name evidence="5" type="ORF">AMS68_001193</name>
</gene>
<feature type="compositionally biased region" description="Low complexity" evidence="3">
    <location>
        <begin position="312"/>
        <end position="322"/>
    </location>
</feature>
<evidence type="ECO:0000256" key="1">
    <source>
        <dbReference type="ARBA" id="ARBA00022884"/>
    </source>
</evidence>
<feature type="compositionally biased region" description="Basic and acidic residues" evidence="3">
    <location>
        <begin position="26"/>
        <end position="103"/>
    </location>
</feature>
<dbReference type="GO" id="GO:0005634">
    <property type="term" value="C:nucleus"/>
    <property type="evidence" value="ECO:0007669"/>
    <property type="project" value="TreeGrafter"/>
</dbReference>
<dbReference type="GO" id="GO:0003729">
    <property type="term" value="F:mRNA binding"/>
    <property type="evidence" value="ECO:0007669"/>
    <property type="project" value="TreeGrafter"/>
</dbReference>
<feature type="compositionally biased region" description="Basic residues" evidence="3">
    <location>
        <begin position="15"/>
        <end position="25"/>
    </location>
</feature>
<accession>A0A6H0XLU4</accession>
<feature type="compositionally biased region" description="Basic and acidic residues" evidence="3">
    <location>
        <begin position="194"/>
        <end position="242"/>
    </location>
</feature>
<feature type="region of interest" description="Disordered" evidence="3">
    <location>
        <begin position="1"/>
        <end position="103"/>
    </location>
</feature>
<evidence type="ECO:0000256" key="2">
    <source>
        <dbReference type="PROSITE-ProRule" id="PRU00176"/>
    </source>
</evidence>
<dbReference type="InterPro" id="IPR000504">
    <property type="entry name" value="RRM_dom"/>
</dbReference>
<proteinExistence type="predicted"/>
<dbReference type="EMBL" id="CP051139">
    <property type="protein sequence ID" value="QIW95675.1"/>
    <property type="molecule type" value="Genomic_DNA"/>
</dbReference>
<feature type="compositionally biased region" description="Basic and acidic residues" evidence="3">
    <location>
        <begin position="1"/>
        <end position="14"/>
    </location>
</feature>
<dbReference type="InterPro" id="IPR035979">
    <property type="entry name" value="RBD_domain_sf"/>
</dbReference>
<name>A0A6H0XLU4_9PEZI</name>
<dbReference type="AlphaFoldDB" id="A0A6H0XLU4"/>
<protein>
    <recommendedName>
        <fullName evidence="4">RRM domain-containing protein</fullName>
    </recommendedName>
</protein>
<evidence type="ECO:0000259" key="4">
    <source>
        <dbReference type="PROSITE" id="PS50102"/>
    </source>
</evidence>
<dbReference type="CDD" id="cd12418">
    <property type="entry name" value="RRM_Aly_REF_like"/>
    <property type="match status" value="1"/>
</dbReference>
<feature type="region of interest" description="Disordered" evidence="3">
    <location>
        <begin position="166"/>
        <end position="332"/>
    </location>
</feature>
<dbReference type="InterPro" id="IPR012677">
    <property type="entry name" value="Nucleotide-bd_a/b_plait_sf"/>
</dbReference>
<keyword evidence="1 2" id="KW-0694">RNA-binding</keyword>
<dbReference type="PROSITE" id="PS50102">
    <property type="entry name" value="RRM"/>
    <property type="match status" value="1"/>
</dbReference>
<evidence type="ECO:0000256" key="3">
    <source>
        <dbReference type="SAM" id="MobiDB-lite"/>
    </source>
</evidence>
<dbReference type="InterPro" id="IPR051229">
    <property type="entry name" value="ALYREF_mRNA_export"/>
</dbReference>
<dbReference type="Gene3D" id="3.30.70.330">
    <property type="match status" value="1"/>
</dbReference>
<evidence type="ECO:0000313" key="6">
    <source>
        <dbReference type="Proteomes" id="UP000503462"/>
    </source>
</evidence>
<feature type="compositionally biased region" description="Basic and acidic residues" evidence="3">
    <location>
        <begin position="259"/>
        <end position="277"/>
    </location>
</feature>
<organism evidence="5 6">
    <name type="scientific">Peltaster fructicola</name>
    <dbReference type="NCBI Taxonomy" id="286661"/>
    <lineage>
        <taxon>Eukaryota</taxon>
        <taxon>Fungi</taxon>
        <taxon>Dikarya</taxon>
        <taxon>Ascomycota</taxon>
        <taxon>Pezizomycotina</taxon>
        <taxon>Dothideomycetes</taxon>
        <taxon>Dothideomycetes incertae sedis</taxon>
        <taxon>Peltaster</taxon>
    </lineage>
</organism>
<dbReference type="OrthoDB" id="5382468at2759"/>
<dbReference type="SUPFAM" id="SSF54928">
    <property type="entry name" value="RNA-binding domain, RBD"/>
    <property type="match status" value="1"/>
</dbReference>
<dbReference type="Proteomes" id="UP000503462">
    <property type="component" value="Chromosome 1"/>
</dbReference>
<dbReference type="PANTHER" id="PTHR19965:SF82">
    <property type="entry name" value="THO COMPLEX SUBUNIT 4"/>
    <property type="match status" value="1"/>
</dbReference>
<evidence type="ECO:0000313" key="5">
    <source>
        <dbReference type="EMBL" id="QIW95675.1"/>
    </source>
</evidence>